<dbReference type="Pfam" id="PF13469">
    <property type="entry name" value="Sulfotransfer_3"/>
    <property type="match status" value="2"/>
</dbReference>
<evidence type="ECO:0000313" key="1">
    <source>
        <dbReference type="EMBL" id="NDP47630.1"/>
    </source>
</evidence>
<reference evidence="1 2" key="1">
    <citation type="submission" date="2019-09" db="EMBL/GenBank/DDBJ databases">
        <title>H2 Metabolism Revealed by Metagenomic Analysis in Subglacial Sediment of East Antarctica.</title>
        <authorList>
            <person name="Yang Z."/>
            <person name="Zhang Y."/>
            <person name="Lv Y."/>
            <person name="Yan W."/>
            <person name="Xiao X."/>
            <person name="Sun B."/>
            <person name="Ma H."/>
        </authorList>
    </citation>
    <scope>NUCLEOTIDE SEQUENCE [LARGE SCALE GENOMIC DNA]</scope>
    <source>
        <strain evidence="1">Bin2_2</strain>
    </source>
</reference>
<dbReference type="SUPFAM" id="SSF52540">
    <property type="entry name" value="P-loop containing nucleoside triphosphate hydrolases"/>
    <property type="match status" value="1"/>
</dbReference>
<comment type="caution">
    <text evidence="1">The sequence shown here is derived from an EMBL/GenBank/DDBJ whole genome shotgun (WGS) entry which is preliminary data.</text>
</comment>
<organism evidence="1 2">
    <name type="scientific">Sulfuriferula multivorans</name>
    <dbReference type="NCBI Taxonomy" id="1559896"/>
    <lineage>
        <taxon>Bacteria</taxon>
        <taxon>Pseudomonadati</taxon>
        <taxon>Pseudomonadota</taxon>
        <taxon>Betaproteobacteria</taxon>
        <taxon>Nitrosomonadales</taxon>
        <taxon>Sulfuricellaceae</taxon>
        <taxon>Sulfuriferula</taxon>
    </lineage>
</organism>
<proteinExistence type="predicted"/>
<dbReference type="Proteomes" id="UP000483432">
    <property type="component" value="Unassembled WGS sequence"/>
</dbReference>
<protein>
    <submittedName>
        <fullName evidence="1">Sulfotransferase</fullName>
    </submittedName>
</protein>
<evidence type="ECO:0000313" key="2">
    <source>
        <dbReference type="Proteomes" id="UP000483432"/>
    </source>
</evidence>
<dbReference type="AlphaFoldDB" id="A0A7C9KY00"/>
<gene>
    <name evidence="1" type="ORF">GZ085_04410</name>
</gene>
<accession>A0A7C9KY00</accession>
<dbReference type="EMBL" id="JAAFGW010000044">
    <property type="protein sequence ID" value="NDP47630.1"/>
    <property type="molecule type" value="Genomic_DNA"/>
</dbReference>
<dbReference type="GO" id="GO:0016740">
    <property type="term" value="F:transferase activity"/>
    <property type="evidence" value="ECO:0007669"/>
    <property type="project" value="UniProtKB-KW"/>
</dbReference>
<dbReference type="InterPro" id="IPR027417">
    <property type="entry name" value="P-loop_NTPase"/>
</dbReference>
<name>A0A7C9KY00_9PROT</name>
<keyword evidence="1" id="KW-0808">Transferase</keyword>
<dbReference type="Gene3D" id="3.40.50.300">
    <property type="entry name" value="P-loop containing nucleotide triphosphate hydrolases"/>
    <property type="match status" value="1"/>
</dbReference>
<sequence length="317" mass="36598">MIRNQQQKKVNRLNEFLNKVGKTLAFHSRQVQRRLRDMQWNRASRPAYRPIIVVGCSRAGTTLVYKTLSESKEIGSLQRETHDYWTDLHPPESKNWDTHALDAEDASAADRDTVSRYFYSWTGQHRWVDKNNQNGLCIPYLAALFPDAVFVYIKRSAGDNLNSLIEGWRKPGEFATWSADLPAKVSVEGNTLNQWCFFLAEGWRDYVNASVEEVAAFQYVAINQAILEAKASVPAGQWVEVFYEDFLRDPVATFRQVFEGCGLDFDSRLQTHCAGVLDIPYNAFSEIRRDKWKDGRNRDKIDRELPKVEEVAKRMGY</sequence>